<dbReference type="EMBL" id="ABEE02000014">
    <property type="protein sequence ID" value="EDP24744.1"/>
    <property type="molecule type" value="Genomic_DNA"/>
</dbReference>
<dbReference type="HOGENOM" id="CLU_3274022_0_0_9"/>
<evidence type="ECO:0000313" key="1">
    <source>
        <dbReference type="EMBL" id="EDP24744.1"/>
    </source>
</evidence>
<reference evidence="1 2" key="2">
    <citation type="submission" date="2007-09" db="EMBL/GenBank/DDBJ databases">
        <authorList>
            <person name="Fulton L."/>
            <person name="Clifton S."/>
            <person name="Fulton B."/>
            <person name="Xu J."/>
            <person name="Minx P."/>
            <person name="Pepin K.H."/>
            <person name="Johnson M."/>
            <person name="Thiruvilangam P."/>
            <person name="Bhonagiri V."/>
            <person name="Nash W.E."/>
            <person name="Mardis E.R."/>
            <person name="Wilson R.K."/>
        </authorList>
    </citation>
    <scope>NUCLEOTIDE SEQUENCE [LARGE SCALE GENOMIC DNA]</scope>
    <source>
        <strain evidence="1 2">ATCC 33270</strain>
    </source>
</reference>
<dbReference type="RefSeq" id="WP_004831906.1">
    <property type="nucleotide sequence ID" value="NZ_DS483515.1"/>
</dbReference>
<dbReference type="AlphaFoldDB" id="A8SIS2"/>
<gene>
    <name evidence="1" type="ORF">PEPMIC_00188</name>
</gene>
<accession>A8SIS2</accession>
<dbReference type="Proteomes" id="UP000003162">
    <property type="component" value="Unassembled WGS sequence"/>
</dbReference>
<sequence>MKIFRDFCENEKIMYDYNKIFSYLNTFEEKEISKQLSIFDL</sequence>
<reference evidence="1 2" key="1">
    <citation type="submission" date="2007-09" db="EMBL/GenBank/DDBJ databases">
        <title>Draft genome sequence of Peptostreptococcus micros (ATCC 33270).</title>
        <authorList>
            <person name="Sudarsanam P."/>
            <person name="Ley R."/>
            <person name="Guruge J."/>
            <person name="Turnbaugh P.J."/>
            <person name="Mahowald M."/>
            <person name="Liep D."/>
            <person name="Gordon J."/>
        </authorList>
    </citation>
    <scope>NUCLEOTIDE SEQUENCE [LARGE SCALE GENOMIC DNA]</scope>
    <source>
        <strain evidence="1 2">ATCC 33270</strain>
    </source>
</reference>
<organism evidence="1 2">
    <name type="scientific">Parvimonas micra ATCC 33270</name>
    <dbReference type="NCBI Taxonomy" id="411465"/>
    <lineage>
        <taxon>Bacteria</taxon>
        <taxon>Bacillati</taxon>
        <taxon>Bacillota</taxon>
        <taxon>Tissierellia</taxon>
        <taxon>Tissierellales</taxon>
        <taxon>Peptoniphilaceae</taxon>
        <taxon>Parvimonas</taxon>
    </lineage>
</organism>
<comment type="caution">
    <text evidence="1">The sequence shown here is derived from an EMBL/GenBank/DDBJ whole genome shotgun (WGS) entry which is preliminary data.</text>
</comment>
<name>A8SIS2_9FIRM</name>
<evidence type="ECO:0000313" key="2">
    <source>
        <dbReference type="Proteomes" id="UP000003162"/>
    </source>
</evidence>
<proteinExistence type="predicted"/>
<protein>
    <submittedName>
        <fullName evidence="1">Uncharacterized protein</fullName>
    </submittedName>
</protein>